<evidence type="ECO:0000313" key="1">
    <source>
        <dbReference type="EMBL" id="KAB7505967.1"/>
    </source>
</evidence>
<dbReference type="Proteomes" id="UP000326759">
    <property type="component" value="Unassembled WGS sequence"/>
</dbReference>
<comment type="caution">
    <text evidence="1">The sequence shown here is derived from an EMBL/GenBank/DDBJ whole genome shotgun (WGS) entry which is preliminary data.</text>
</comment>
<proteinExistence type="predicted"/>
<sequence length="71" mass="8281">MQNSPKYPDELGHLILNEDGAVISLFPSESGEQFKKLTITYSDHFYVIRLSNKKIDIVKRKHWIHSEPIKV</sequence>
<dbReference type="OrthoDB" id="275011at2759"/>
<protein>
    <submittedName>
        <fullName evidence="1">Uncharacterized protein</fullName>
    </submittedName>
</protein>
<gene>
    <name evidence="1" type="ORF">Anas_00813</name>
</gene>
<accession>A0A5N5TI92</accession>
<reference evidence="1 2" key="1">
    <citation type="journal article" date="2019" name="PLoS Biol.">
        <title>Sex chromosomes control vertical transmission of feminizing Wolbachia symbionts in an isopod.</title>
        <authorList>
            <person name="Becking T."/>
            <person name="Chebbi M.A."/>
            <person name="Giraud I."/>
            <person name="Moumen B."/>
            <person name="Laverre T."/>
            <person name="Caubet Y."/>
            <person name="Peccoud J."/>
            <person name="Gilbert C."/>
            <person name="Cordaux R."/>
        </authorList>
    </citation>
    <scope>NUCLEOTIDE SEQUENCE [LARGE SCALE GENOMIC DNA]</scope>
    <source>
        <strain evidence="1">ANa2</strain>
        <tissue evidence="1">Whole body excluding digestive tract and cuticle</tissue>
    </source>
</reference>
<dbReference type="EMBL" id="SEYY01001046">
    <property type="protein sequence ID" value="KAB7505967.1"/>
    <property type="molecule type" value="Genomic_DNA"/>
</dbReference>
<evidence type="ECO:0000313" key="2">
    <source>
        <dbReference type="Proteomes" id="UP000326759"/>
    </source>
</evidence>
<name>A0A5N5TI92_9CRUS</name>
<organism evidence="1 2">
    <name type="scientific">Armadillidium nasatum</name>
    <dbReference type="NCBI Taxonomy" id="96803"/>
    <lineage>
        <taxon>Eukaryota</taxon>
        <taxon>Metazoa</taxon>
        <taxon>Ecdysozoa</taxon>
        <taxon>Arthropoda</taxon>
        <taxon>Crustacea</taxon>
        <taxon>Multicrustacea</taxon>
        <taxon>Malacostraca</taxon>
        <taxon>Eumalacostraca</taxon>
        <taxon>Peracarida</taxon>
        <taxon>Isopoda</taxon>
        <taxon>Oniscidea</taxon>
        <taxon>Crinocheta</taxon>
        <taxon>Armadillidiidae</taxon>
        <taxon>Armadillidium</taxon>
    </lineage>
</organism>
<dbReference type="AlphaFoldDB" id="A0A5N5TI92"/>
<keyword evidence="2" id="KW-1185">Reference proteome</keyword>